<dbReference type="AlphaFoldDB" id="M7ZAR6"/>
<reference evidence="1" key="1">
    <citation type="journal article" date="2013" name="Nature">
        <title>Draft genome of the wheat A-genome progenitor Triticum urartu.</title>
        <authorList>
            <person name="Ling H.Q."/>
            <person name="Zhao S."/>
            <person name="Liu D."/>
            <person name="Wang J."/>
            <person name="Sun H."/>
            <person name="Zhang C."/>
            <person name="Fan H."/>
            <person name="Li D."/>
            <person name="Dong L."/>
            <person name="Tao Y."/>
            <person name="Gao C."/>
            <person name="Wu H."/>
            <person name="Li Y."/>
            <person name="Cui Y."/>
            <person name="Guo X."/>
            <person name="Zheng S."/>
            <person name="Wang B."/>
            <person name="Yu K."/>
            <person name="Liang Q."/>
            <person name="Yang W."/>
            <person name="Lou X."/>
            <person name="Chen J."/>
            <person name="Feng M."/>
            <person name="Jian J."/>
            <person name="Zhang X."/>
            <person name="Luo G."/>
            <person name="Jiang Y."/>
            <person name="Liu J."/>
            <person name="Wang Z."/>
            <person name="Sha Y."/>
            <person name="Zhang B."/>
            <person name="Wu H."/>
            <person name="Tang D."/>
            <person name="Shen Q."/>
            <person name="Xue P."/>
            <person name="Zou S."/>
            <person name="Wang X."/>
            <person name="Liu X."/>
            <person name="Wang F."/>
            <person name="Yang Y."/>
            <person name="An X."/>
            <person name="Dong Z."/>
            <person name="Zhang K."/>
            <person name="Zhang X."/>
            <person name="Luo M.C."/>
            <person name="Dvorak J."/>
            <person name="Tong Y."/>
            <person name="Wang J."/>
            <person name="Yang H."/>
            <person name="Li Z."/>
            <person name="Wang D."/>
            <person name="Zhang A."/>
            <person name="Wang J."/>
        </authorList>
    </citation>
    <scope>NUCLEOTIDE SEQUENCE</scope>
</reference>
<proteinExistence type="predicted"/>
<gene>
    <name evidence="1" type="ORF">TRIUR3_33209</name>
</gene>
<accession>M7ZAR6</accession>
<sequence>MTAAVTRIHERDGGWERTAALLLTMTGWSRQITSMGFVQLAEICVIGTFFFHGWKQDVPDVGAHREGYYDSLLTSEGIIDDYFDGYFSEEMIVPVRDGHRHGNIATEIPHSNPRLRGDWRSASDRAQNPVQCQWWVVLQCEGWWRFEEETGPSELQCLKNYELSIFKITRPVTIHVYE</sequence>
<name>M7ZAR6_TRIUA</name>
<dbReference type="EMBL" id="KD155042">
    <property type="protein sequence ID" value="EMS56726.1"/>
    <property type="molecule type" value="Genomic_DNA"/>
</dbReference>
<protein>
    <submittedName>
        <fullName evidence="1">Uncharacterized protein</fullName>
    </submittedName>
</protein>
<evidence type="ECO:0000313" key="1">
    <source>
        <dbReference type="EMBL" id="EMS56726.1"/>
    </source>
</evidence>
<organism evidence="1">
    <name type="scientific">Triticum urartu</name>
    <name type="common">Red wild einkorn</name>
    <name type="synonym">Crithodium urartu</name>
    <dbReference type="NCBI Taxonomy" id="4572"/>
    <lineage>
        <taxon>Eukaryota</taxon>
        <taxon>Viridiplantae</taxon>
        <taxon>Streptophyta</taxon>
        <taxon>Embryophyta</taxon>
        <taxon>Tracheophyta</taxon>
        <taxon>Spermatophyta</taxon>
        <taxon>Magnoliopsida</taxon>
        <taxon>Liliopsida</taxon>
        <taxon>Poales</taxon>
        <taxon>Poaceae</taxon>
        <taxon>BOP clade</taxon>
        <taxon>Pooideae</taxon>
        <taxon>Triticodae</taxon>
        <taxon>Triticeae</taxon>
        <taxon>Triticinae</taxon>
        <taxon>Triticum</taxon>
    </lineage>
</organism>